<name>A0A6S7IRA4_PARCT</name>
<protein>
    <submittedName>
        <fullName evidence="2">PREDICTED: uncharacterized protein LOC105445739</fullName>
    </submittedName>
</protein>
<evidence type="ECO:0000313" key="3">
    <source>
        <dbReference type="Proteomes" id="UP001152795"/>
    </source>
</evidence>
<proteinExistence type="predicted"/>
<dbReference type="OrthoDB" id="5952546at2759"/>
<sequence>MADDTPTKSVPFLSPSSDVICIICYEDLQKKYGNNAGKGGYKINLWRQRNKTEACKTVEQFLQRSLDYSKNLKCICRSCLNQLKKGQKILSEGQLQLKGNQEKAEETFLRVRVKRELSSSTEATSKARRSLNQDLYTRSEKLECTKATDKKGILNVSDGEGNIIDLNLKYIKIAEAVALDKTDQEICCAIWEVKDLREKLLELIERKVKEEVGKICGRNFSSCFRASMASDLKSFSYEELEKEFVEQCPILNRVITAAAVNERNLKRNKIKCTDQVRNAKLTGIGIILNARNREMNMHQMMTSIILKRGGANKKTFRRLAARGLCISYQSTLRIQTRMAQNHDIQILRRKRKVEANVISNNENTDMHNTERSNEPSNTNAETNATLTKNYTTPGISPPILNTVLRSSLNRPENSNIPADCLASVNHNTESGCHLVETACLSNNSSSESLVTHIPTNSDNTANSFAEQCDYISSTKSTVEAHPPEHSNCMSEEARDQHESRSMESESKDMESDMESESKDSLFDVIEHGELFDENGLGIRFIGDNVNVQTKPRHMGKGRHVKQFNLFNFIAVENRVPFDISECSQQIPSELASKKLCSFIPDLNDNRALREDFKYIVGNTLIKYVPAFQWLSDCIPSNLEHPYIKYTSLKSKKVPLGVLSKDENISSEMIEILQTIHNKYIPQKGNEILEESIFGGDLLTCERCMNAQEDMRDAPTSAKRLTGLKPVIEDFHTFGNFLQVIWSVLYSKTSSADKGTLYACRNFLNASNVPTDPMNDVNAATHFLWKFTDAMILSACMETFQMESISDEPKLEDSFCLLPDPDKADLLLNLVVTNCALQDDISFDMSEDDMFNCQVCGKKYKKLSSLRKHLLSHRVEAARSNDDVEDLAMDNVRNYSTNALTLCMIAKDYEDARKLGDGQRIVRLFKFMLLFFKNNGQVEAARSNDDVEDLAMDNVRNYSTNALTLCMIAKDYEDARKLGDGQRIVRLFKFMLLFFKNNGKHKYAYHVLHHLAQIKFLLPPKLAHDVIWNRFVNNRGNVDSNVEMDRTVEHENRAFKLDCKGFMGKVSDKSVTRSSCSYQHIEEVMSNYDKSSFVKNVSGKHCTPNTHEEVIELALDFHDIRIFGDIPGRCHKAFPSFPKTILQTIDPLKLKQWMIEKINEFKDLSIYQKNCL</sequence>
<feature type="compositionally biased region" description="Basic and acidic residues" evidence="1">
    <location>
        <begin position="364"/>
        <end position="373"/>
    </location>
</feature>
<evidence type="ECO:0000313" key="2">
    <source>
        <dbReference type="EMBL" id="CAB4021814.1"/>
    </source>
</evidence>
<dbReference type="PROSITE" id="PS50157">
    <property type="entry name" value="ZINC_FINGER_C2H2_2"/>
    <property type="match status" value="1"/>
</dbReference>
<dbReference type="EMBL" id="CACRXK020011638">
    <property type="protein sequence ID" value="CAB4021814.1"/>
    <property type="molecule type" value="Genomic_DNA"/>
</dbReference>
<feature type="region of interest" description="Disordered" evidence="1">
    <location>
        <begin position="476"/>
        <end position="515"/>
    </location>
</feature>
<dbReference type="InterPro" id="IPR046496">
    <property type="entry name" value="DUF6589"/>
</dbReference>
<gene>
    <name evidence="2" type="ORF">PACLA_8A017680</name>
</gene>
<accession>A0A6S7IRA4</accession>
<reference evidence="2" key="1">
    <citation type="submission" date="2020-04" db="EMBL/GenBank/DDBJ databases">
        <authorList>
            <person name="Alioto T."/>
            <person name="Alioto T."/>
            <person name="Gomez Garrido J."/>
        </authorList>
    </citation>
    <scope>NUCLEOTIDE SEQUENCE</scope>
    <source>
        <strain evidence="2">A484AB</strain>
    </source>
</reference>
<evidence type="ECO:0000256" key="1">
    <source>
        <dbReference type="SAM" id="MobiDB-lite"/>
    </source>
</evidence>
<keyword evidence="3" id="KW-1185">Reference proteome</keyword>
<dbReference type="Pfam" id="PF20231">
    <property type="entry name" value="DUF6589"/>
    <property type="match status" value="2"/>
</dbReference>
<dbReference type="InterPro" id="IPR013087">
    <property type="entry name" value="Znf_C2H2_type"/>
</dbReference>
<comment type="caution">
    <text evidence="2">The sequence shown here is derived from an EMBL/GenBank/DDBJ whole genome shotgun (WGS) entry which is preliminary data.</text>
</comment>
<dbReference type="PROSITE" id="PS00028">
    <property type="entry name" value="ZINC_FINGER_C2H2_1"/>
    <property type="match status" value="1"/>
</dbReference>
<feature type="compositionally biased region" description="Basic and acidic residues" evidence="1">
    <location>
        <begin position="491"/>
        <end position="515"/>
    </location>
</feature>
<feature type="region of interest" description="Disordered" evidence="1">
    <location>
        <begin position="361"/>
        <end position="381"/>
    </location>
</feature>
<dbReference type="SMART" id="SM00355">
    <property type="entry name" value="ZnF_C2H2"/>
    <property type="match status" value="1"/>
</dbReference>
<organism evidence="2 3">
    <name type="scientific">Paramuricea clavata</name>
    <name type="common">Red gorgonian</name>
    <name type="synonym">Violescent sea-whip</name>
    <dbReference type="NCBI Taxonomy" id="317549"/>
    <lineage>
        <taxon>Eukaryota</taxon>
        <taxon>Metazoa</taxon>
        <taxon>Cnidaria</taxon>
        <taxon>Anthozoa</taxon>
        <taxon>Octocorallia</taxon>
        <taxon>Malacalcyonacea</taxon>
        <taxon>Plexauridae</taxon>
        <taxon>Paramuricea</taxon>
    </lineage>
</organism>
<dbReference type="AlphaFoldDB" id="A0A6S7IRA4"/>
<dbReference type="Proteomes" id="UP001152795">
    <property type="component" value="Unassembled WGS sequence"/>
</dbReference>